<dbReference type="PANTHER" id="PTHR15377:SF3">
    <property type="entry name" value="WW DOMAIN-CONTAINING PROTEIN"/>
    <property type="match status" value="1"/>
</dbReference>
<dbReference type="PROSITE" id="PS50020">
    <property type="entry name" value="WW_DOMAIN_2"/>
    <property type="match status" value="2"/>
</dbReference>
<name>V9ICJ3_APICE</name>
<dbReference type="Gene3D" id="2.20.70.10">
    <property type="match status" value="2"/>
</dbReference>
<evidence type="ECO:0000256" key="3">
    <source>
        <dbReference type="SAM" id="MobiDB-lite"/>
    </source>
</evidence>
<evidence type="ECO:0000313" key="6">
    <source>
        <dbReference type="EMBL" id="AEY58853.1"/>
    </source>
</evidence>
<accession>V9ICJ3</accession>
<dbReference type="GO" id="GO:0070063">
    <property type="term" value="F:RNA polymerase binding"/>
    <property type="evidence" value="ECO:0007669"/>
    <property type="project" value="InterPro"/>
</dbReference>
<feature type="compositionally biased region" description="Basic and acidic residues" evidence="3">
    <location>
        <begin position="229"/>
        <end position="251"/>
    </location>
</feature>
<proteinExistence type="evidence at transcript level"/>
<reference evidence="6" key="1">
    <citation type="submission" date="2011-11" db="EMBL/GenBank/DDBJ databases">
        <title>Decoding the brain transcriptome of the Eastern honeybee (Apis cerana) based on pyrosequencing.</title>
        <authorList>
            <person name="Sun L."/>
            <person name="Zheng H."/>
            <person name="Wang Y."/>
            <person name="Xie X."/>
            <person name="Zhu Y."/>
            <person name="Gu W."/>
            <person name="Wang S."/>
        </authorList>
    </citation>
    <scope>NUCLEOTIDE SEQUENCE</scope>
    <source>
        <tissue evidence="6">Brain</tissue>
    </source>
</reference>
<feature type="coiled-coil region" evidence="2">
    <location>
        <begin position="326"/>
        <end position="353"/>
    </location>
</feature>
<feature type="domain" description="FF" evidence="5">
    <location>
        <begin position="407"/>
        <end position="462"/>
    </location>
</feature>
<feature type="region of interest" description="Disordered" evidence="3">
    <location>
        <begin position="466"/>
        <end position="614"/>
    </location>
</feature>
<feature type="domain" description="WW" evidence="4">
    <location>
        <begin position="156"/>
        <end position="185"/>
    </location>
</feature>
<feature type="region of interest" description="Disordered" evidence="3">
    <location>
        <begin position="190"/>
        <end position="251"/>
    </location>
</feature>
<dbReference type="Pfam" id="PF23517">
    <property type="entry name" value="WW_TCERG1"/>
    <property type="match status" value="1"/>
</dbReference>
<feature type="domain" description="FF" evidence="5">
    <location>
        <begin position="274"/>
        <end position="327"/>
    </location>
</feature>
<dbReference type="GO" id="GO:0003712">
    <property type="term" value="F:transcription coregulator activity"/>
    <property type="evidence" value="ECO:0007669"/>
    <property type="project" value="TreeGrafter"/>
</dbReference>
<sequence>MPQMPHGVMAPQAPAEDPAILAQLDQELVASAMVWTEHRAPDGRLYYYNSKAGESVWEKPQALKDLENAKLALRQKAEEAAANTTNTTVSTSTVTNNNATTEPTKQEKPQESNHETKDSVKEADANKPKKEETTPKEAAKPQDKSRPISSTPVPGTPWCVVWTGDGRVFFYNPSSRISVWERPDDLIGRQDVDKMVSTPPDAVVTTKPTRQSDTSESSDDDQPTPAKKVKQEDTKAVTPKEEEEKENKKTIDIGKEAAIEAEVRAARERAIVPLETRIKSFRDMLAEKDVSAFSTWEKELHKIVFDPRYLLLTSKERKQVFEKYVKERAEEERREKRNKMKERKEQFQKLLEEAGLHGKSSFSDFAQKHGRDERFKNVEKMRERESLFNEYLLEVRKKEKEEKTAKREQVKKEFIAMLREHKDIDRHSHWSDCKKKLESDWRYRVVESASTREDWFRDYIRMLKEERKKEKEKDKDHRHREKDHHKSEKKDRDRKDVDKYKEKSSKDRVDKDSSKDKKRRSEVPSEENGKEKKDAVSEKESGEIEDNDEKPSKKENDKENAEDQSDSEEDREKQKRERERRAEASLREREREVQRTLATHLRDRDKERQHHRHTEAVQHFSALLADLVRNGDLAWREAKRQLRKDHRWELAESLDREEKERLFNEHIEQLSRKKRDKFRELLDEVGASTELTASWRDIKKLLKDDPRYLKFSSSDRKCEKEFKEYIKDKLVAAKADFRELLQETKLITDKTYKKVQENSGHLAEIEEILRKDRRFLVLEAAAAERTRLLMGYLEELARRGPPPPPTASEPSRRPTTN</sequence>
<evidence type="ECO:0000259" key="5">
    <source>
        <dbReference type="PROSITE" id="PS51676"/>
    </source>
</evidence>
<dbReference type="InterPro" id="IPR002713">
    <property type="entry name" value="FF_domain"/>
</dbReference>
<dbReference type="PROSITE" id="PS51676">
    <property type="entry name" value="FF"/>
    <property type="match status" value="4"/>
</dbReference>
<feature type="compositionally biased region" description="Basic and acidic residues" evidence="3">
    <location>
        <begin position="466"/>
        <end position="475"/>
    </location>
</feature>
<dbReference type="InterPro" id="IPR036020">
    <property type="entry name" value="WW_dom_sf"/>
</dbReference>
<dbReference type="AlphaFoldDB" id="V9ICJ3"/>
<dbReference type="CDD" id="cd00201">
    <property type="entry name" value="WW"/>
    <property type="match status" value="2"/>
</dbReference>
<dbReference type="InterPro" id="IPR057565">
    <property type="entry name" value="WW_TCRG1_3rd"/>
</dbReference>
<dbReference type="InterPro" id="IPR001202">
    <property type="entry name" value="WW_dom"/>
</dbReference>
<feature type="domain" description="WW" evidence="4">
    <location>
        <begin position="35"/>
        <end position="62"/>
    </location>
</feature>
<dbReference type="FunFam" id="2.20.70.10:FF:000049">
    <property type="entry name" value="Transcription elongation regulator 1-like"/>
    <property type="match status" value="1"/>
</dbReference>
<dbReference type="SMART" id="SM00441">
    <property type="entry name" value="FF"/>
    <property type="match status" value="6"/>
</dbReference>
<dbReference type="FunFam" id="1.10.10.440:FF:000006">
    <property type="entry name" value="Transcription elongation regulator 1 (CA150)"/>
    <property type="match status" value="1"/>
</dbReference>
<dbReference type="Pfam" id="PF00397">
    <property type="entry name" value="WW"/>
    <property type="match status" value="1"/>
</dbReference>
<dbReference type="FunFam" id="1.10.10.440:FF:000005">
    <property type="entry name" value="Transcription elongation regulator 1 (CA150)"/>
    <property type="match status" value="1"/>
</dbReference>
<feature type="compositionally biased region" description="Basic and acidic residues" evidence="3">
    <location>
        <begin position="549"/>
        <end position="561"/>
    </location>
</feature>
<dbReference type="InterPro" id="IPR036517">
    <property type="entry name" value="FF_domain_sf"/>
</dbReference>
<gene>
    <name evidence="6" type="ORF">ACCB01492.1</name>
</gene>
<dbReference type="Gene3D" id="1.10.10.440">
    <property type="entry name" value="FF domain"/>
    <property type="match status" value="6"/>
</dbReference>
<organism evidence="6">
    <name type="scientific">Apis cerana</name>
    <name type="common">Indian honeybee</name>
    <dbReference type="NCBI Taxonomy" id="7461"/>
    <lineage>
        <taxon>Eukaryota</taxon>
        <taxon>Metazoa</taxon>
        <taxon>Ecdysozoa</taxon>
        <taxon>Arthropoda</taxon>
        <taxon>Hexapoda</taxon>
        <taxon>Insecta</taxon>
        <taxon>Pterygota</taxon>
        <taxon>Neoptera</taxon>
        <taxon>Endopterygota</taxon>
        <taxon>Hymenoptera</taxon>
        <taxon>Apocrita</taxon>
        <taxon>Aculeata</taxon>
        <taxon>Apoidea</taxon>
        <taxon>Anthophila</taxon>
        <taxon>Apidae</taxon>
        <taxon>Apis</taxon>
    </lineage>
</organism>
<dbReference type="SMART" id="SM00456">
    <property type="entry name" value="WW"/>
    <property type="match status" value="2"/>
</dbReference>
<evidence type="ECO:0000256" key="2">
    <source>
        <dbReference type="SAM" id="Coils"/>
    </source>
</evidence>
<protein>
    <submittedName>
        <fullName evidence="6">Transcription elongation regulator 1</fullName>
    </submittedName>
</protein>
<dbReference type="SUPFAM" id="SSF51045">
    <property type="entry name" value="WW domain"/>
    <property type="match status" value="2"/>
</dbReference>
<dbReference type="InterPro" id="IPR045148">
    <property type="entry name" value="TCRG1-like"/>
</dbReference>
<dbReference type="FunFam" id="1.10.10.440:FF:000001">
    <property type="entry name" value="Transcription elongation regulator 1 like"/>
    <property type="match status" value="1"/>
</dbReference>
<feature type="compositionally biased region" description="Basic and acidic residues" evidence="3">
    <location>
        <begin position="570"/>
        <end position="608"/>
    </location>
</feature>
<feature type="region of interest" description="Disordered" evidence="3">
    <location>
        <begin position="77"/>
        <end position="156"/>
    </location>
</feature>
<feature type="domain" description="FF" evidence="5">
    <location>
        <begin position="339"/>
        <end position="394"/>
    </location>
</feature>
<feature type="domain" description="FF" evidence="5">
    <location>
        <begin position="669"/>
        <end position="728"/>
    </location>
</feature>
<dbReference type="FunFam" id="1.10.10.440:FF:000029">
    <property type="entry name" value="Uncharacterized protein, isoform B"/>
    <property type="match status" value="1"/>
</dbReference>
<keyword evidence="1" id="KW-0677">Repeat</keyword>
<dbReference type="GO" id="GO:0005634">
    <property type="term" value="C:nucleus"/>
    <property type="evidence" value="ECO:0007669"/>
    <property type="project" value="TreeGrafter"/>
</dbReference>
<evidence type="ECO:0000256" key="1">
    <source>
        <dbReference type="ARBA" id="ARBA00022737"/>
    </source>
</evidence>
<dbReference type="Pfam" id="PF01846">
    <property type="entry name" value="FF"/>
    <property type="match status" value="6"/>
</dbReference>
<keyword evidence="2" id="KW-0175">Coiled coil</keyword>
<feature type="compositionally biased region" description="Low complexity" evidence="3">
    <location>
        <begin position="80"/>
        <end position="101"/>
    </location>
</feature>
<dbReference type="PANTHER" id="PTHR15377">
    <property type="entry name" value="TRANSCRIPTION ELONGATION REGULATOR 1"/>
    <property type="match status" value="1"/>
</dbReference>
<evidence type="ECO:0000259" key="4">
    <source>
        <dbReference type="PROSITE" id="PS50020"/>
    </source>
</evidence>
<feature type="compositionally biased region" description="Basic and acidic residues" evidence="3">
    <location>
        <begin position="104"/>
        <end position="146"/>
    </location>
</feature>
<feature type="region of interest" description="Disordered" evidence="3">
    <location>
        <begin position="796"/>
        <end position="817"/>
    </location>
</feature>
<dbReference type="SUPFAM" id="SSF81698">
    <property type="entry name" value="FF domain"/>
    <property type="match status" value="5"/>
</dbReference>
<feature type="compositionally biased region" description="Basic and acidic residues" evidence="3">
    <location>
        <begin position="484"/>
        <end position="542"/>
    </location>
</feature>
<dbReference type="EMBL" id="JR039811">
    <property type="protein sequence ID" value="AEY58853.1"/>
    <property type="molecule type" value="mRNA"/>
</dbReference>